<dbReference type="InterPro" id="IPR050790">
    <property type="entry name" value="ExbB/TolQ_transport"/>
</dbReference>
<dbReference type="EMBL" id="RCCJ01000001">
    <property type="protein sequence ID" value="RLJ70914.1"/>
    <property type="molecule type" value="Genomic_DNA"/>
</dbReference>
<dbReference type="Proteomes" id="UP000267841">
    <property type="component" value="Unassembled WGS sequence"/>
</dbReference>
<keyword evidence="4 9" id="KW-0812">Transmembrane</keyword>
<accession>A0A497XRK9</accession>
<dbReference type="RefSeq" id="WP_121011405.1">
    <property type="nucleotide sequence ID" value="NZ_RCCJ01000001.1"/>
</dbReference>
<feature type="transmembrane region" description="Helical" evidence="9">
    <location>
        <begin position="116"/>
        <end position="145"/>
    </location>
</feature>
<keyword evidence="5 8" id="KW-0653">Protein transport</keyword>
<dbReference type="GO" id="GO:0005886">
    <property type="term" value="C:plasma membrane"/>
    <property type="evidence" value="ECO:0007669"/>
    <property type="project" value="UniProtKB-SubCell"/>
</dbReference>
<dbReference type="PANTHER" id="PTHR30625">
    <property type="entry name" value="PROTEIN TOLQ"/>
    <property type="match status" value="1"/>
</dbReference>
<dbReference type="PANTHER" id="PTHR30625:SF15">
    <property type="entry name" value="BIOPOLYMER TRANSPORT PROTEIN EXBB"/>
    <property type="match status" value="1"/>
</dbReference>
<evidence type="ECO:0000256" key="5">
    <source>
        <dbReference type="ARBA" id="ARBA00022927"/>
    </source>
</evidence>
<evidence type="ECO:0000256" key="3">
    <source>
        <dbReference type="ARBA" id="ARBA00022475"/>
    </source>
</evidence>
<evidence type="ECO:0000256" key="2">
    <source>
        <dbReference type="ARBA" id="ARBA00022448"/>
    </source>
</evidence>
<keyword evidence="12" id="KW-1185">Reference proteome</keyword>
<feature type="transmembrane region" description="Helical" evidence="9">
    <location>
        <begin position="165"/>
        <end position="185"/>
    </location>
</feature>
<reference evidence="11 12" key="1">
    <citation type="submission" date="2018-10" db="EMBL/GenBank/DDBJ databases">
        <title>Genomic Encyclopedia of Archaeal and Bacterial Type Strains, Phase II (KMG-II): from individual species to whole genera.</title>
        <authorList>
            <person name="Goeker M."/>
        </authorList>
    </citation>
    <scope>NUCLEOTIDE SEQUENCE [LARGE SCALE GENOMIC DNA]</scope>
    <source>
        <strain evidence="11 12">DSM 16510</strain>
    </source>
</reference>
<feature type="transmembrane region" description="Helical" evidence="9">
    <location>
        <begin position="17"/>
        <end position="34"/>
    </location>
</feature>
<name>A0A497XRK9_9AQUI</name>
<keyword evidence="6 9" id="KW-1133">Transmembrane helix</keyword>
<sequence length="208" mass="22831">MEGALGQVFELIRKGGIVMYPLIILSVLSWVYIIERVINLRVGSFLPSNLNEVKLLLQKMDVDGAYKVLSLNRDIFSRALKTTLEEYLKGNRRKPELTAIAERELSAVVPAVEKNLMLLSAIASIAPLLGLFGTITGLIKVFSAYASVQTEEALRLLASGIGEALTAAATGLIVAIPALFAYWIFRNLGSDIIEKVEKEAREILDLLE</sequence>
<evidence type="ECO:0000256" key="9">
    <source>
        <dbReference type="SAM" id="Phobius"/>
    </source>
</evidence>
<evidence type="ECO:0000259" key="10">
    <source>
        <dbReference type="Pfam" id="PF01618"/>
    </source>
</evidence>
<comment type="similarity">
    <text evidence="8">Belongs to the exbB/tolQ family.</text>
</comment>
<evidence type="ECO:0000256" key="6">
    <source>
        <dbReference type="ARBA" id="ARBA00022989"/>
    </source>
</evidence>
<evidence type="ECO:0000313" key="12">
    <source>
        <dbReference type="Proteomes" id="UP000267841"/>
    </source>
</evidence>
<evidence type="ECO:0000256" key="7">
    <source>
        <dbReference type="ARBA" id="ARBA00023136"/>
    </source>
</evidence>
<evidence type="ECO:0000256" key="1">
    <source>
        <dbReference type="ARBA" id="ARBA00004651"/>
    </source>
</evidence>
<dbReference type="InterPro" id="IPR002898">
    <property type="entry name" value="MotA_ExbB_proton_chnl"/>
</dbReference>
<gene>
    <name evidence="11" type="ORF">BCF55_1202</name>
</gene>
<dbReference type="Pfam" id="PF01618">
    <property type="entry name" value="MotA_ExbB"/>
    <property type="match status" value="1"/>
</dbReference>
<dbReference type="GO" id="GO:0017038">
    <property type="term" value="P:protein import"/>
    <property type="evidence" value="ECO:0007669"/>
    <property type="project" value="TreeGrafter"/>
</dbReference>
<evidence type="ECO:0000256" key="4">
    <source>
        <dbReference type="ARBA" id="ARBA00022692"/>
    </source>
</evidence>
<keyword evidence="2 8" id="KW-0813">Transport</keyword>
<feature type="domain" description="MotA/TolQ/ExbB proton channel" evidence="10">
    <location>
        <begin position="75"/>
        <end position="197"/>
    </location>
</feature>
<dbReference type="AlphaFoldDB" id="A0A497XRK9"/>
<organism evidence="11 12">
    <name type="scientific">Hydrogenivirga caldilitoris</name>
    <dbReference type="NCBI Taxonomy" id="246264"/>
    <lineage>
        <taxon>Bacteria</taxon>
        <taxon>Pseudomonadati</taxon>
        <taxon>Aquificota</taxon>
        <taxon>Aquificia</taxon>
        <taxon>Aquificales</taxon>
        <taxon>Aquificaceae</taxon>
        <taxon>Hydrogenivirga</taxon>
    </lineage>
</organism>
<keyword evidence="3" id="KW-1003">Cell membrane</keyword>
<dbReference type="OrthoDB" id="4045at2"/>
<evidence type="ECO:0000313" key="11">
    <source>
        <dbReference type="EMBL" id="RLJ70914.1"/>
    </source>
</evidence>
<comment type="subcellular location">
    <subcellularLocation>
        <location evidence="1">Cell membrane</location>
        <topology evidence="1">Multi-pass membrane protein</topology>
    </subcellularLocation>
    <subcellularLocation>
        <location evidence="8">Membrane</location>
        <topology evidence="8">Multi-pass membrane protein</topology>
    </subcellularLocation>
</comment>
<protein>
    <submittedName>
        <fullName evidence="11">Biopolymer transport protein ExbB</fullName>
    </submittedName>
</protein>
<proteinExistence type="inferred from homology"/>
<comment type="caution">
    <text evidence="11">The sequence shown here is derived from an EMBL/GenBank/DDBJ whole genome shotgun (WGS) entry which is preliminary data.</text>
</comment>
<evidence type="ECO:0000256" key="8">
    <source>
        <dbReference type="RuleBase" id="RU004057"/>
    </source>
</evidence>
<keyword evidence="7 9" id="KW-0472">Membrane</keyword>